<accession>A0A2H9TGY2</accession>
<evidence type="ECO:0000256" key="1">
    <source>
        <dbReference type="SAM" id="SignalP"/>
    </source>
</evidence>
<keyword evidence="1" id="KW-0732">Signal</keyword>
<keyword evidence="3" id="KW-1185">Reference proteome</keyword>
<gene>
    <name evidence="2" type="ORF">PSACC_03220</name>
</gene>
<comment type="caution">
    <text evidence="2">The sequence shown here is derived from an EMBL/GenBank/DDBJ whole genome shotgun (WGS) entry which is preliminary data.</text>
</comment>
<dbReference type="AlphaFoldDB" id="A0A2H9TGY2"/>
<dbReference type="EMBL" id="MTSL01000199">
    <property type="protein sequence ID" value="PJF16986.1"/>
    <property type="molecule type" value="Genomic_DNA"/>
</dbReference>
<sequence>MKVEVLSSLLLASSVLSLRSSPHREPRVKDLKTFKAHSHEVLEGIHRLNRSPAAKSAYFSAVFKHLTSAGQSSRVRNQTAVSEFFKCLSNEDIEKYGSYMVGAFGLWMDAVKNEAKARKVITRSQRSLIDAIGSFASRKDKRDLRAINPEWLKEGGTRMMRVLQKRDRRVRNSKPLLAEMPASFWSWIAARPAAEQEGLCGVISASTFSMLVKESAPKISASCFAAIKNVGSADIALLIPKMSDNVFKYFTSRVSAKNVKAMKPAQIAGFNTDSPADARCQKLSLHGATKEGIKAATGACLASYLLSGNSRALGPLWSHISKDIFDSLGGSSYEFEYSEIARAIDYNDKVHIPFETLTKFLTYPGFAENFTADGELKLKGGVLKIAPKDLPQLKDKNIFVAALLSNDPLDPMFLAYLDADFFTGIEYPLHGKHYEELRVLDLIKASNKAEVIKNLSANIDNGQHACSLIKTVDNFKAVKALEFADAACIAELTFDMDLNDYKKMPALLRGRSFKTISKHLSDDDFLRMPEPFFAALLTGDFCSVVGYKRFAKINPDALSAVHSDCVSKFDGKLIAKLTPEQTIRFADDAFETITASQWKQAFTIKHLNEKQIPRLSAAVKNDKEVATSAFTDADITTLGKQVSLLTARQVAVLSDKALLAAPIANLTASSLTLLSLAKVKLLISTFPYMSAAQIENLGASSTDVTEILLFIEENKSKLNKEAFAAWEKRRLSGNSAKTMSTGVTTAVALGLVAAILL</sequence>
<name>A0A2H9TGY2_9FUNG</name>
<dbReference type="Proteomes" id="UP000240830">
    <property type="component" value="Unassembled WGS sequence"/>
</dbReference>
<organism evidence="2 3">
    <name type="scientific">Paramicrosporidium saccamoebae</name>
    <dbReference type="NCBI Taxonomy" id="1246581"/>
    <lineage>
        <taxon>Eukaryota</taxon>
        <taxon>Fungi</taxon>
        <taxon>Fungi incertae sedis</taxon>
        <taxon>Cryptomycota</taxon>
        <taxon>Cryptomycota incertae sedis</taxon>
        <taxon>Paramicrosporidium</taxon>
    </lineage>
</organism>
<feature type="signal peptide" evidence="1">
    <location>
        <begin position="1"/>
        <end position="17"/>
    </location>
</feature>
<reference evidence="2 3" key="1">
    <citation type="submission" date="2016-10" db="EMBL/GenBank/DDBJ databases">
        <title>The genome of Paramicrosporidium saccamoebae is the missing link in understanding Cryptomycota and Microsporidia evolution.</title>
        <authorList>
            <person name="Quandt C.A."/>
            <person name="Beaudet D."/>
            <person name="Corsaro D."/>
            <person name="Michel R."/>
            <person name="Corradi N."/>
            <person name="James T."/>
        </authorList>
    </citation>
    <scope>NUCLEOTIDE SEQUENCE [LARGE SCALE GENOMIC DNA]</scope>
    <source>
        <strain evidence="2 3">KSL3</strain>
    </source>
</reference>
<feature type="chain" id="PRO_5014116479" evidence="1">
    <location>
        <begin position="18"/>
        <end position="757"/>
    </location>
</feature>
<evidence type="ECO:0000313" key="3">
    <source>
        <dbReference type="Proteomes" id="UP000240830"/>
    </source>
</evidence>
<proteinExistence type="predicted"/>
<protein>
    <submittedName>
        <fullName evidence="2">Uncharacterized protein</fullName>
    </submittedName>
</protein>
<evidence type="ECO:0000313" key="2">
    <source>
        <dbReference type="EMBL" id="PJF16986.1"/>
    </source>
</evidence>